<dbReference type="SUPFAM" id="SSF54534">
    <property type="entry name" value="FKBP-like"/>
    <property type="match status" value="1"/>
</dbReference>
<name>D0LU00_HALO1</name>
<dbReference type="InterPro" id="IPR000297">
    <property type="entry name" value="PPIase_PpiC"/>
</dbReference>
<dbReference type="EMBL" id="CP001804">
    <property type="protein sequence ID" value="ACY17364.1"/>
    <property type="molecule type" value="Genomic_DNA"/>
</dbReference>
<keyword evidence="4 6" id="KW-0697">Rotamase</keyword>
<feature type="region of interest" description="Disordered" evidence="7">
    <location>
        <begin position="29"/>
        <end position="55"/>
    </location>
</feature>
<feature type="chain" id="PRO_5007912445" description="peptidylprolyl isomerase" evidence="8">
    <location>
        <begin position="24"/>
        <end position="342"/>
    </location>
</feature>
<dbReference type="SUPFAM" id="SSF109998">
    <property type="entry name" value="Triger factor/SurA peptide-binding domain-like"/>
    <property type="match status" value="1"/>
</dbReference>
<feature type="domain" description="PpiC" evidence="9">
    <location>
        <begin position="163"/>
        <end position="260"/>
    </location>
</feature>
<proteinExistence type="predicted"/>
<dbReference type="KEGG" id="hoh:Hoch_4875"/>
<keyword evidence="11" id="KW-1185">Reference proteome</keyword>
<dbReference type="Proteomes" id="UP000001880">
    <property type="component" value="Chromosome"/>
</dbReference>
<keyword evidence="5 6" id="KW-0413">Isomerase</keyword>
<evidence type="ECO:0000256" key="1">
    <source>
        <dbReference type="ARBA" id="ARBA00000971"/>
    </source>
</evidence>
<gene>
    <name evidence="10" type="ordered locus">Hoch_4875</name>
</gene>
<evidence type="ECO:0000256" key="6">
    <source>
        <dbReference type="PROSITE-ProRule" id="PRU00278"/>
    </source>
</evidence>
<dbReference type="PROSITE" id="PS51257">
    <property type="entry name" value="PROKAR_LIPOPROTEIN"/>
    <property type="match status" value="1"/>
</dbReference>
<dbReference type="InterPro" id="IPR027304">
    <property type="entry name" value="Trigger_fact/SurA_dom_sf"/>
</dbReference>
<evidence type="ECO:0000313" key="10">
    <source>
        <dbReference type="EMBL" id="ACY17364.1"/>
    </source>
</evidence>
<evidence type="ECO:0000256" key="7">
    <source>
        <dbReference type="SAM" id="MobiDB-lite"/>
    </source>
</evidence>
<dbReference type="EC" id="5.2.1.8" evidence="2"/>
<dbReference type="InterPro" id="IPR050245">
    <property type="entry name" value="PrsA_foldase"/>
</dbReference>
<dbReference type="InterPro" id="IPR046357">
    <property type="entry name" value="PPIase_dom_sf"/>
</dbReference>
<dbReference type="PROSITE" id="PS50198">
    <property type="entry name" value="PPIC_PPIASE_2"/>
    <property type="match status" value="1"/>
</dbReference>
<dbReference type="Pfam" id="PF13145">
    <property type="entry name" value="Rotamase_2"/>
    <property type="match status" value="1"/>
</dbReference>
<reference evidence="10 11" key="1">
    <citation type="journal article" date="2010" name="Stand. Genomic Sci.">
        <title>Complete genome sequence of Haliangium ochraceum type strain (SMP-2).</title>
        <authorList>
            <consortium name="US DOE Joint Genome Institute (JGI-PGF)"/>
            <person name="Ivanova N."/>
            <person name="Daum C."/>
            <person name="Lang E."/>
            <person name="Abt B."/>
            <person name="Kopitz M."/>
            <person name="Saunders E."/>
            <person name="Lapidus A."/>
            <person name="Lucas S."/>
            <person name="Glavina Del Rio T."/>
            <person name="Nolan M."/>
            <person name="Tice H."/>
            <person name="Copeland A."/>
            <person name="Cheng J.F."/>
            <person name="Chen F."/>
            <person name="Bruce D."/>
            <person name="Goodwin L."/>
            <person name="Pitluck S."/>
            <person name="Mavromatis K."/>
            <person name="Pati A."/>
            <person name="Mikhailova N."/>
            <person name="Chen A."/>
            <person name="Palaniappan K."/>
            <person name="Land M."/>
            <person name="Hauser L."/>
            <person name="Chang Y.J."/>
            <person name="Jeffries C.D."/>
            <person name="Detter J.C."/>
            <person name="Brettin T."/>
            <person name="Rohde M."/>
            <person name="Goker M."/>
            <person name="Bristow J."/>
            <person name="Markowitz V."/>
            <person name="Eisen J.A."/>
            <person name="Hugenholtz P."/>
            <person name="Kyrpides N.C."/>
            <person name="Klenk H.P."/>
        </authorList>
    </citation>
    <scope>NUCLEOTIDE SEQUENCE [LARGE SCALE GENOMIC DNA]</scope>
    <source>
        <strain evidence="11">DSM 14365 / CIP 107738 / JCM 11303 / AJ 13395 / SMP-2</strain>
    </source>
</reference>
<sequence length="342" mass="38055">MMYRRSKLLGIAASLLVVGIAVAGCQKKEKKAPSTESSEASPAAETQSQTDVDAPLATVNDEVITVGDFQSQINRQAPYVRARYTSTEQKKEFLDTLVSFEVMAAEAQRRGFDKDPEVVRTLKQVMIQKLVKEQFTDELKPEDIPEEELRAYFDEHKEEYQRPDQVRAAAIVLDDKASADKLLSEAKAAAEKNHVAFRNLVTAHSKDGDSKNSGGDLGFFDKSSSDVPAPVIEAAFALDSNQVSDVIDAGNGRFYIIKITGRRKAMSKSFDDVKRQLLNRVYRDKRVKMQEDFVAALKEKATINYNEENLSKVEIDTGSGMTDLNQHGQLPSLRNIGRSMNP</sequence>
<feature type="signal peptide" evidence="8">
    <location>
        <begin position="1"/>
        <end position="23"/>
    </location>
</feature>
<organism evidence="10 11">
    <name type="scientific">Haliangium ochraceum (strain DSM 14365 / JCM 11303 / SMP-2)</name>
    <dbReference type="NCBI Taxonomy" id="502025"/>
    <lineage>
        <taxon>Bacteria</taxon>
        <taxon>Pseudomonadati</taxon>
        <taxon>Myxococcota</taxon>
        <taxon>Polyangia</taxon>
        <taxon>Haliangiales</taxon>
        <taxon>Kofleriaceae</taxon>
        <taxon>Haliangium</taxon>
    </lineage>
</organism>
<evidence type="ECO:0000256" key="5">
    <source>
        <dbReference type="ARBA" id="ARBA00023235"/>
    </source>
</evidence>
<keyword evidence="3 8" id="KW-0732">Signal</keyword>
<feature type="region of interest" description="Disordered" evidence="7">
    <location>
        <begin position="322"/>
        <end position="342"/>
    </location>
</feature>
<dbReference type="GO" id="GO:0003755">
    <property type="term" value="F:peptidyl-prolyl cis-trans isomerase activity"/>
    <property type="evidence" value="ECO:0007669"/>
    <property type="project" value="UniProtKB-KW"/>
</dbReference>
<dbReference type="RefSeq" id="WP_012829956.1">
    <property type="nucleotide sequence ID" value="NC_013440.1"/>
</dbReference>
<dbReference type="Gene3D" id="3.10.50.40">
    <property type="match status" value="1"/>
</dbReference>
<comment type="catalytic activity">
    <reaction evidence="1">
        <text>[protein]-peptidylproline (omega=180) = [protein]-peptidylproline (omega=0)</text>
        <dbReference type="Rhea" id="RHEA:16237"/>
        <dbReference type="Rhea" id="RHEA-COMP:10747"/>
        <dbReference type="Rhea" id="RHEA-COMP:10748"/>
        <dbReference type="ChEBI" id="CHEBI:83833"/>
        <dbReference type="ChEBI" id="CHEBI:83834"/>
        <dbReference type="EC" id="5.2.1.8"/>
    </reaction>
</comment>
<evidence type="ECO:0000256" key="8">
    <source>
        <dbReference type="SAM" id="SignalP"/>
    </source>
</evidence>
<dbReference type="AlphaFoldDB" id="D0LU00"/>
<dbReference type="HOGENOM" id="CLU_034646_5_3_7"/>
<evidence type="ECO:0000256" key="2">
    <source>
        <dbReference type="ARBA" id="ARBA00013194"/>
    </source>
</evidence>
<feature type="compositionally biased region" description="Low complexity" evidence="7">
    <location>
        <begin position="34"/>
        <end position="46"/>
    </location>
</feature>
<dbReference type="PANTHER" id="PTHR47245:SF1">
    <property type="entry name" value="FOLDASE PROTEIN PRSA"/>
    <property type="match status" value="1"/>
</dbReference>
<evidence type="ECO:0000256" key="3">
    <source>
        <dbReference type="ARBA" id="ARBA00022729"/>
    </source>
</evidence>
<evidence type="ECO:0000259" key="9">
    <source>
        <dbReference type="PROSITE" id="PS50198"/>
    </source>
</evidence>
<protein>
    <recommendedName>
        <fullName evidence="2">peptidylprolyl isomerase</fullName>
        <ecNumber evidence="2">5.2.1.8</ecNumber>
    </recommendedName>
</protein>
<evidence type="ECO:0000256" key="4">
    <source>
        <dbReference type="ARBA" id="ARBA00023110"/>
    </source>
</evidence>
<dbReference type="PANTHER" id="PTHR47245">
    <property type="entry name" value="PEPTIDYLPROLYL ISOMERASE"/>
    <property type="match status" value="1"/>
</dbReference>
<dbReference type="eggNOG" id="COG0760">
    <property type="taxonomic scope" value="Bacteria"/>
</dbReference>
<dbReference type="OrthoDB" id="5380974at2"/>
<dbReference type="Gene3D" id="1.10.8.1040">
    <property type="match status" value="1"/>
</dbReference>
<dbReference type="STRING" id="502025.Hoch_4875"/>
<accession>D0LU00</accession>
<evidence type="ECO:0000313" key="11">
    <source>
        <dbReference type="Proteomes" id="UP000001880"/>
    </source>
</evidence>